<reference evidence="1" key="2">
    <citation type="journal article" date="2023" name="Int. J. Mol. Sci.">
        <title>De Novo Assembly and Annotation of 11 Diverse Shrub Willow (Salix) Genomes Reveals Novel Gene Organization in Sex-Linked Regions.</title>
        <authorList>
            <person name="Hyden B."/>
            <person name="Feng K."/>
            <person name="Yates T.B."/>
            <person name="Jawdy S."/>
            <person name="Cereghino C."/>
            <person name="Smart L.B."/>
            <person name="Muchero W."/>
        </authorList>
    </citation>
    <scope>NUCLEOTIDE SEQUENCE</scope>
    <source>
        <tissue evidence="1">Shoot tip</tissue>
    </source>
</reference>
<comment type="caution">
    <text evidence="1">The sequence shown here is derived from an EMBL/GenBank/DDBJ whole genome shotgun (WGS) entry which is preliminary data.</text>
</comment>
<gene>
    <name evidence="1" type="ORF">OIU74_022700</name>
</gene>
<dbReference type="EMBL" id="JAPFFM010000003">
    <property type="protein sequence ID" value="KAJ6769089.1"/>
    <property type="molecule type" value="Genomic_DNA"/>
</dbReference>
<evidence type="ECO:0000313" key="2">
    <source>
        <dbReference type="Proteomes" id="UP001151752"/>
    </source>
</evidence>
<reference evidence="1" key="1">
    <citation type="submission" date="2022-11" db="EMBL/GenBank/DDBJ databases">
        <authorList>
            <person name="Hyden B.L."/>
            <person name="Feng K."/>
            <person name="Yates T."/>
            <person name="Jawdy S."/>
            <person name="Smart L.B."/>
            <person name="Muchero W."/>
        </authorList>
    </citation>
    <scope>NUCLEOTIDE SEQUENCE</scope>
    <source>
        <tissue evidence="1">Shoot tip</tissue>
    </source>
</reference>
<keyword evidence="2" id="KW-1185">Reference proteome</keyword>
<dbReference type="AlphaFoldDB" id="A0A9Q0WLH5"/>
<dbReference type="Proteomes" id="UP001151752">
    <property type="component" value="Chromosome 8"/>
</dbReference>
<accession>A0A9Q0WLH5</accession>
<proteinExistence type="predicted"/>
<name>A0A9Q0WLH5_9ROSI</name>
<evidence type="ECO:0000313" key="1">
    <source>
        <dbReference type="EMBL" id="KAJ6769089.1"/>
    </source>
</evidence>
<organism evidence="1 2">
    <name type="scientific">Salix koriyanagi</name>
    <dbReference type="NCBI Taxonomy" id="2511006"/>
    <lineage>
        <taxon>Eukaryota</taxon>
        <taxon>Viridiplantae</taxon>
        <taxon>Streptophyta</taxon>
        <taxon>Embryophyta</taxon>
        <taxon>Tracheophyta</taxon>
        <taxon>Spermatophyta</taxon>
        <taxon>Magnoliopsida</taxon>
        <taxon>eudicotyledons</taxon>
        <taxon>Gunneridae</taxon>
        <taxon>Pentapetalae</taxon>
        <taxon>rosids</taxon>
        <taxon>fabids</taxon>
        <taxon>Malpighiales</taxon>
        <taxon>Salicaceae</taxon>
        <taxon>Saliceae</taxon>
        <taxon>Salix</taxon>
    </lineage>
</organism>
<sequence>MDDKENVDSGLNAQEEVKEFATDGKIEMLEDDEIEVDFGDPCKMTFGFYGELPAKSAADKTTVVVPLIVCSCSLEAFSNHQRGRKGLVLIASLYISDEDSLRLR</sequence>
<protein>
    <submittedName>
        <fullName evidence="1">Uncharacterized protein</fullName>
    </submittedName>
</protein>